<feature type="domain" description="Anaphase-promoting complex subunit 4 C-terminal half WD40" evidence="9">
    <location>
        <begin position="610"/>
        <end position="719"/>
    </location>
</feature>
<proteinExistence type="predicted"/>
<evidence type="ECO:0000256" key="4">
    <source>
        <dbReference type="ARBA" id="ARBA00022786"/>
    </source>
</evidence>
<evidence type="ECO:0000259" key="9">
    <source>
        <dbReference type="Pfam" id="PF23405"/>
    </source>
</evidence>
<evidence type="ECO:0000259" key="8">
    <source>
        <dbReference type="Pfam" id="PF12896"/>
    </source>
</evidence>
<evidence type="ECO:0000259" key="7">
    <source>
        <dbReference type="Pfam" id="PF12894"/>
    </source>
</evidence>
<feature type="compositionally biased region" description="Polar residues" evidence="6">
    <location>
        <begin position="733"/>
        <end position="751"/>
    </location>
</feature>
<dbReference type="InterPro" id="IPR015943">
    <property type="entry name" value="WD40/YVTN_repeat-like_dom_sf"/>
</dbReference>
<dbReference type="GO" id="GO:0034399">
    <property type="term" value="C:nuclear periphery"/>
    <property type="evidence" value="ECO:0007669"/>
    <property type="project" value="TreeGrafter"/>
</dbReference>
<keyword evidence="2" id="KW-0132">Cell division</keyword>
<dbReference type="PANTHER" id="PTHR13260:SF0">
    <property type="entry name" value="ANAPHASE-PROMOTING COMPLEX SUBUNIT 4"/>
    <property type="match status" value="1"/>
</dbReference>
<organism evidence="10 11">
    <name type="scientific">Ignelater luminosus</name>
    <name type="common">Cucubano</name>
    <name type="synonym">Pyrophorus luminosus</name>
    <dbReference type="NCBI Taxonomy" id="2038154"/>
    <lineage>
        <taxon>Eukaryota</taxon>
        <taxon>Metazoa</taxon>
        <taxon>Ecdysozoa</taxon>
        <taxon>Arthropoda</taxon>
        <taxon>Hexapoda</taxon>
        <taxon>Insecta</taxon>
        <taxon>Pterygota</taxon>
        <taxon>Neoptera</taxon>
        <taxon>Endopterygota</taxon>
        <taxon>Coleoptera</taxon>
        <taxon>Polyphaga</taxon>
        <taxon>Elateriformia</taxon>
        <taxon>Elateroidea</taxon>
        <taxon>Elateridae</taxon>
        <taxon>Agrypninae</taxon>
        <taxon>Pyrophorini</taxon>
        <taxon>Ignelater</taxon>
    </lineage>
</organism>
<name>A0A8K0D3U1_IGNLU</name>
<dbReference type="OrthoDB" id="2110451at2759"/>
<keyword evidence="3" id="KW-0498">Mitosis</keyword>
<protein>
    <recommendedName>
        <fullName evidence="1">Anaphase-promoting complex subunit 4</fullName>
    </recommendedName>
</protein>
<dbReference type="GO" id="GO:0070979">
    <property type="term" value="P:protein K11-linked ubiquitination"/>
    <property type="evidence" value="ECO:0007669"/>
    <property type="project" value="TreeGrafter"/>
</dbReference>
<dbReference type="PANTHER" id="PTHR13260">
    <property type="entry name" value="ANAPHASE PROMOTING COMPLEX SUBUNIT 4 APC4"/>
    <property type="match status" value="1"/>
</dbReference>
<evidence type="ECO:0000256" key="3">
    <source>
        <dbReference type="ARBA" id="ARBA00022776"/>
    </source>
</evidence>
<evidence type="ECO:0000313" key="10">
    <source>
        <dbReference type="EMBL" id="KAF2897439.1"/>
    </source>
</evidence>
<dbReference type="InterPro" id="IPR036322">
    <property type="entry name" value="WD40_repeat_dom_sf"/>
</dbReference>
<feature type="compositionally biased region" description="Acidic residues" evidence="6">
    <location>
        <begin position="720"/>
        <end position="731"/>
    </location>
</feature>
<dbReference type="InterPro" id="IPR024790">
    <property type="entry name" value="APC4_long_dom"/>
</dbReference>
<dbReference type="InterPro" id="IPR056358">
    <property type="entry name" value="APC4_C"/>
</dbReference>
<feature type="domain" description="Anaphase-promoting complex subunit 4 long" evidence="8">
    <location>
        <begin position="236"/>
        <end position="431"/>
    </location>
</feature>
<dbReference type="GO" id="GO:0051301">
    <property type="term" value="P:cell division"/>
    <property type="evidence" value="ECO:0007669"/>
    <property type="project" value="UniProtKB-KW"/>
</dbReference>
<dbReference type="Proteomes" id="UP000801492">
    <property type="component" value="Unassembled WGS sequence"/>
</dbReference>
<dbReference type="Pfam" id="PF12894">
    <property type="entry name" value="ANAPC4_WD40"/>
    <property type="match status" value="1"/>
</dbReference>
<comment type="caution">
    <text evidence="10">The sequence shown here is derived from an EMBL/GenBank/DDBJ whole genome shotgun (WGS) entry which is preliminary data.</text>
</comment>
<evidence type="ECO:0000256" key="2">
    <source>
        <dbReference type="ARBA" id="ARBA00022618"/>
    </source>
</evidence>
<dbReference type="AlphaFoldDB" id="A0A8K0D3U1"/>
<reference evidence="10" key="1">
    <citation type="submission" date="2019-08" db="EMBL/GenBank/DDBJ databases">
        <title>The genome of the North American firefly Photinus pyralis.</title>
        <authorList>
            <consortium name="Photinus pyralis genome working group"/>
            <person name="Fallon T.R."/>
            <person name="Sander Lower S.E."/>
            <person name="Weng J.-K."/>
        </authorList>
    </citation>
    <scope>NUCLEOTIDE SEQUENCE</scope>
    <source>
        <strain evidence="10">TRF0915ILg1</strain>
        <tissue evidence="10">Whole body</tissue>
    </source>
</reference>
<feature type="region of interest" description="Disordered" evidence="6">
    <location>
        <begin position="720"/>
        <end position="751"/>
    </location>
</feature>
<evidence type="ECO:0000256" key="1">
    <source>
        <dbReference type="ARBA" id="ARBA00016067"/>
    </source>
</evidence>
<accession>A0A8K0D3U1</accession>
<dbReference type="Pfam" id="PF12896">
    <property type="entry name" value="ANAPC4"/>
    <property type="match status" value="1"/>
</dbReference>
<dbReference type="EMBL" id="VTPC01004164">
    <property type="protein sequence ID" value="KAF2897439.1"/>
    <property type="molecule type" value="Genomic_DNA"/>
</dbReference>
<dbReference type="InterPro" id="IPR024789">
    <property type="entry name" value="APC4"/>
</dbReference>
<dbReference type="SUPFAM" id="SSF50978">
    <property type="entry name" value="WD40 repeat-like"/>
    <property type="match status" value="1"/>
</dbReference>
<dbReference type="GO" id="GO:0005680">
    <property type="term" value="C:anaphase-promoting complex"/>
    <property type="evidence" value="ECO:0007669"/>
    <property type="project" value="InterPro"/>
</dbReference>
<gene>
    <name evidence="10" type="ORF">ILUMI_08739</name>
</gene>
<keyword evidence="4" id="KW-0833">Ubl conjugation pathway</keyword>
<keyword evidence="5" id="KW-0131">Cell cycle</keyword>
<keyword evidence="11" id="KW-1185">Reference proteome</keyword>
<feature type="domain" description="Anaphase-promoting complex subunit 4-like WD40" evidence="7">
    <location>
        <begin position="21"/>
        <end position="108"/>
    </location>
</feature>
<dbReference type="GO" id="GO:0031145">
    <property type="term" value="P:anaphase-promoting complex-dependent catabolic process"/>
    <property type="evidence" value="ECO:0007669"/>
    <property type="project" value="InterPro"/>
</dbReference>
<evidence type="ECO:0000313" key="11">
    <source>
        <dbReference type="Proteomes" id="UP000801492"/>
    </source>
</evidence>
<evidence type="ECO:0000256" key="5">
    <source>
        <dbReference type="ARBA" id="ARBA00023306"/>
    </source>
</evidence>
<dbReference type="Pfam" id="PF23405">
    <property type="entry name" value="WD40_APC4_C-half"/>
    <property type="match status" value="1"/>
</dbReference>
<sequence length="751" mass="85732">MYYAIKQLEERNVATEIDILLWSNKIDLVAFSNIKGEVSLHRLSWARAWNLAPPKEGVSVKGLAWRPDGKVLAVAYSSGEVLLINVENKSTIHKIEVAENISCIFWVSQSAENQSTNQTLINDEDEQADYIKHLDLSSKYLPDLPPLSNLGPSVTNTQEENSNSNLFQEQKELNLLVIGTYDGYLHISIFGQFPCVILNLNNYLGYTCSVISVFLSNDLSLMYVTVKDDSNDIKIVLINTSLLKTHSKELFAMALKHGYLNNLITYLSNVIVPMKETWETILLEMDAKLSKYASRVPEGTLSSEFLDLLMFGITSDEMQEFLLQDLTEKGLKKFGQVMETCYANIEKLLLKLVTKAAQNITYHLAELRGMARLEHRYKVLGLSEDIITKAISANGAFLVKGGEMHQVITQFMISFKAFFRWLYTAIIHLMDIQMLPEMTKKNTQQDVNCIVEFVRNFDKIDKKNEDGKGQFTMERLGQYLNDHKLTMLSDSNDNLWENFLTKNECIQNDPDIIKHYKSFSLIQQFKHLAASIEEIFVIPKGLISEQVSIKNIINCLNFNVEHLRITKINFDNESTLIALLNKSFPADGIYFLEIINGNEIKLKCCYLYFKHAENSENYFILDAQFYSNNALSVLLQESNVSRTGVLYQFSTVSVRDELVVLDKDLDIYKQNIPKINAFDLGSAMQKYIDGMVCSQFAVSGCRRVSIVLSENRKKIRLFEMEAEEDDEEDADMTNSARESDTSMQEENNTIE</sequence>
<dbReference type="Gene3D" id="2.130.10.10">
    <property type="entry name" value="YVTN repeat-like/Quinoprotein amine dehydrogenase"/>
    <property type="match status" value="1"/>
</dbReference>
<dbReference type="InterPro" id="IPR024977">
    <property type="entry name" value="Apc4-like_WD40_dom"/>
</dbReference>
<evidence type="ECO:0000256" key="6">
    <source>
        <dbReference type="SAM" id="MobiDB-lite"/>
    </source>
</evidence>